<sequence length="161" mass="18175">MLENKPHVKNQTNLGLKTRDIVAAYTLLRIVVGINYFNHGLTRIFNIPSFMDSMVTTMQDSWIPEFLVRINAGLVPPVELIVGVLITIGLFTRSALIACFILMAVLMYGVTIIQNWDTAGDQLIYNIVLFILLAGVSLDRISVDAWLRNKRDRQIKTKSQP</sequence>
<evidence type="ECO:0000256" key="6">
    <source>
        <dbReference type="ARBA" id="ARBA00023136"/>
    </source>
</evidence>
<proteinExistence type="inferred from homology"/>
<comment type="similarity">
    <text evidence="2">Belongs to the DoxX family.</text>
</comment>
<keyword evidence="3" id="KW-1003">Cell membrane</keyword>
<dbReference type="AlphaFoldDB" id="A0A563VKV9"/>
<keyword evidence="9" id="KW-1185">Reference proteome</keyword>
<evidence type="ECO:0000256" key="7">
    <source>
        <dbReference type="SAM" id="Phobius"/>
    </source>
</evidence>
<dbReference type="PANTHER" id="PTHR33452:SF1">
    <property type="entry name" value="INNER MEMBRANE PROTEIN YPHA-RELATED"/>
    <property type="match status" value="1"/>
</dbReference>
<keyword evidence="5 7" id="KW-1133">Transmembrane helix</keyword>
<organism evidence="8 9">
    <name type="scientific">Hyella patelloides LEGE 07179</name>
    <dbReference type="NCBI Taxonomy" id="945734"/>
    <lineage>
        <taxon>Bacteria</taxon>
        <taxon>Bacillati</taxon>
        <taxon>Cyanobacteriota</taxon>
        <taxon>Cyanophyceae</taxon>
        <taxon>Pleurocapsales</taxon>
        <taxon>Hyellaceae</taxon>
        <taxon>Hyella</taxon>
    </lineage>
</organism>
<dbReference type="EMBL" id="CAACVJ010000036">
    <property type="protein sequence ID" value="VEP12052.1"/>
    <property type="molecule type" value="Genomic_DNA"/>
</dbReference>
<evidence type="ECO:0000313" key="9">
    <source>
        <dbReference type="Proteomes" id="UP000320055"/>
    </source>
</evidence>
<evidence type="ECO:0000256" key="2">
    <source>
        <dbReference type="ARBA" id="ARBA00006679"/>
    </source>
</evidence>
<dbReference type="GO" id="GO:0005886">
    <property type="term" value="C:plasma membrane"/>
    <property type="evidence" value="ECO:0007669"/>
    <property type="project" value="UniProtKB-SubCell"/>
</dbReference>
<name>A0A563VKV9_9CYAN</name>
<protein>
    <recommendedName>
        <fullName evidence="10">DoxX family protein</fullName>
    </recommendedName>
</protein>
<evidence type="ECO:0000313" key="8">
    <source>
        <dbReference type="EMBL" id="VEP12052.1"/>
    </source>
</evidence>
<reference evidence="8 9" key="1">
    <citation type="submission" date="2019-01" db="EMBL/GenBank/DDBJ databases">
        <authorList>
            <person name="Brito A."/>
        </authorList>
    </citation>
    <scope>NUCLEOTIDE SEQUENCE [LARGE SCALE GENOMIC DNA]</scope>
    <source>
        <strain evidence="8">1</strain>
    </source>
</reference>
<feature type="transmembrane region" description="Helical" evidence="7">
    <location>
        <begin position="66"/>
        <end position="88"/>
    </location>
</feature>
<dbReference type="Pfam" id="PF07681">
    <property type="entry name" value="DoxX"/>
    <property type="match status" value="1"/>
</dbReference>
<dbReference type="OrthoDB" id="573178at2"/>
<evidence type="ECO:0008006" key="10">
    <source>
        <dbReference type="Google" id="ProtNLM"/>
    </source>
</evidence>
<dbReference type="PANTHER" id="PTHR33452">
    <property type="entry name" value="OXIDOREDUCTASE CATD-RELATED"/>
    <property type="match status" value="1"/>
</dbReference>
<dbReference type="InterPro" id="IPR032808">
    <property type="entry name" value="DoxX"/>
</dbReference>
<gene>
    <name evidence="8" type="ORF">H1P_1300012</name>
</gene>
<evidence type="ECO:0000256" key="1">
    <source>
        <dbReference type="ARBA" id="ARBA00004651"/>
    </source>
</evidence>
<evidence type="ECO:0000256" key="3">
    <source>
        <dbReference type="ARBA" id="ARBA00022475"/>
    </source>
</evidence>
<keyword evidence="4 7" id="KW-0812">Transmembrane</keyword>
<dbReference type="InterPro" id="IPR051907">
    <property type="entry name" value="DoxX-like_oxidoreductase"/>
</dbReference>
<comment type="subcellular location">
    <subcellularLocation>
        <location evidence="1">Cell membrane</location>
        <topology evidence="1">Multi-pass membrane protein</topology>
    </subcellularLocation>
</comment>
<feature type="transmembrane region" description="Helical" evidence="7">
    <location>
        <begin position="122"/>
        <end position="143"/>
    </location>
</feature>
<accession>A0A563VKV9</accession>
<dbReference type="RefSeq" id="WP_144869877.1">
    <property type="nucleotide sequence ID" value="NZ_LR213883.1"/>
</dbReference>
<evidence type="ECO:0000256" key="5">
    <source>
        <dbReference type="ARBA" id="ARBA00022989"/>
    </source>
</evidence>
<keyword evidence="6 7" id="KW-0472">Membrane</keyword>
<feature type="transmembrane region" description="Helical" evidence="7">
    <location>
        <begin position="95"/>
        <end position="116"/>
    </location>
</feature>
<feature type="transmembrane region" description="Helical" evidence="7">
    <location>
        <begin position="21"/>
        <end position="46"/>
    </location>
</feature>
<evidence type="ECO:0000256" key="4">
    <source>
        <dbReference type="ARBA" id="ARBA00022692"/>
    </source>
</evidence>
<dbReference type="Proteomes" id="UP000320055">
    <property type="component" value="Unassembled WGS sequence"/>
</dbReference>